<evidence type="ECO:0000313" key="2">
    <source>
        <dbReference type="EMBL" id="WIM68686.1"/>
    </source>
</evidence>
<evidence type="ECO:0000256" key="1">
    <source>
        <dbReference type="SAM" id="SignalP"/>
    </source>
</evidence>
<dbReference type="RefSeq" id="WP_284826391.1">
    <property type="nucleotide sequence ID" value="NZ_CP126969.1"/>
</dbReference>
<feature type="chain" id="PRO_5045780333" evidence="1">
    <location>
        <begin position="27"/>
        <end position="498"/>
    </location>
</feature>
<dbReference type="InterPro" id="IPR006311">
    <property type="entry name" value="TAT_signal"/>
</dbReference>
<dbReference type="PANTHER" id="PTHR35399">
    <property type="entry name" value="SLR8030 PROTEIN"/>
    <property type="match status" value="1"/>
</dbReference>
<proteinExistence type="predicted"/>
<dbReference type="InterPro" id="IPR008557">
    <property type="entry name" value="PhoX"/>
</dbReference>
<sequence length="498" mass="52885">MSLSRRSFLGAAAATGFIAAGTAAHANASSLSSLSSSNGFGQPGLSSGRKKAPLLNNIVDDQKLALPKGFKANRVSTIGVEDLLDDKGGAVVGKIPSNLDGTGAIPAAAGTILIRNHECRSNADVPVPLVEGTIYDAGCATGMGGNTNVEVDAMGNFVQQWVALSGTIRNCAGGETPWGTWLACEEDTTKAGTEVVSSVDGKTYVTEKDHGYVFEVFPGGVADQLPMPIKAWGRAVWEGAAIDPSLTKAYITEDTGGGLFYRWIAPEGTKIGARIAEQFGENDGILQAAKLVKDGKDLIHYSELTEADKGKAYPVTWVHGGEDRQAQNSDLRAQFPGATVHPKIEGCWPDANGLWFTLSYTNQKQLDQYPSITELDSGMIMYYSFADETLTLKEYYPADNSMGGVVPNHPTEEIKQFHGPDNITVTPWGGVVTTEDGDNPCSLIAYNDSFGSREIARDLADRGEWAGPAFDKSGMILFASVQGDCTYAISGPFVSICK</sequence>
<feature type="signal peptide" evidence="1">
    <location>
        <begin position="1"/>
        <end position="26"/>
    </location>
</feature>
<name>A0ABY8VG95_9CORY</name>
<keyword evidence="3" id="KW-1185">Reference proteome</keyword>
<accession>A0ABY8VG95</accession>
<dbReference type="Pfam" id="PF05787">
    <property type="entry name" value="PhoX"/>
    <property type="match status" value="2"/>
</dbReference>
<dbReference type="PANTHER" id="PTHR35399:SF4">
    <property type="entry name" value="MEMBRANE PROTEIN"/>
    <property type="match status" value="1"/>
</dbReference>
<protein>
    <submittedName>
        <fullName evidence="2">DUF839 domain-containing protein</fullName>
    </submittedName>
</protein>
<organism evidence="2 3">
    <name type="scientific">Corynebacterium breve</name>
    <dbReference type="NCBI Taxonomy" id="3049799"/>
    <lineage>
        <taxon>Bacteria</taxon>
        <taxon>Bacillati</taxon>
        <taxon>Actinomycetota</taxon>
        <taxon>Actinomycetes</taxon>
        <taxon>Mycobacteriales</taxon>
        <taxon>Corynebacteriaceae</taxon>
        <taxon>Corynebacterium</taxon>
    </lineage>
</organism>
<dbReference type="EMBL" id="CP126969">
    <property type="protein sequence ID" value="WIM68686.1"/>
    <property type="molecule type" value="Genomic_DNA"/>
</dbReference>
<gene>
    <name evidence="2" type="ORF">QP027_04660</name>
</gene>
<dbReference type="PROSITE" id="PS51318">
    <property type="entry name" value="TAT"/>
    <property type="match status" value="1"/>
</dbReference>
<evidence type="ECO:0000313" key="3">
    <source>
        <dbReference type="Proteomes" id="UP001225598"/>
    </source>
</evidence>
<reference evidence="2 3" key="1">
    <citation type="submission" date="2023-05" db="EMBL/GenBank/DDBJ databases">
        <title>Corynebacterium suedekumii sp. nov. and Corynebacterium breve sp. nov. isolated from raw cow's milk.</title>
        <authorList>
            <person name="Baer M.K."/>
            <person name="Mehl L."/>
            <person name="Hellmuth R."/>
            <person name="Marke G."/>
            <person name="Lipski A."/>
        </authorList>
    </citation>
    <scope>NUCLEOTIDE SEQUENCE [LARGE SCALE GENOMIC DNA]</scope>
    <source>
        <strain evidence="2 3">R4</strain>
    </source>
</reference>
<dbReference type="Proteomes" id="UP001225598">
    <property type="component" value="Chromosome"/>
</dbReference>
<keyword evidence="1" id="KW-0732">Signal</keyword>